<organism evidence="2 3">
    <name type="scientific">Paenibacillus macquariensis</name>
    <dbReference type="NCBI Taxonomy" id="948756"/>
    <lineage>
        <taxon>Bacteria</taxon>
        <taxon>Bacillati</taxon>
        <taxon>Bacillota</taxon>
        <taxon>Bacilli</taxon>
        <taxon>Bacillales</taxon>
        <taxon>Paenibacillaceae</taxon>
        <taxon>Paenibacillus</taxon>
    </lineage>
</organism>
<reference evidence="2 3" key="1">
    <citation type="submission" date="2017-01" db="EMBL/GenBank/DDBJ databases">
        <authorList>
            <person name="Varghese N."/>
            <person name="Submissions S."/>
        </authorList>
    </citation>
    <scope>NUCLEOTIDE SEQUENCE [LARGE SCALE GENOMIC DNA]</scope>
    <source>
        <strain evidence="2 3">ATCC 23464</strain>
    </source>
</reference>
<accession>A0ABY1JPW1</accession>
<dbReference type="InterPro" id="IPR021354">
    <property type="entry name" value="DUF2975"/>
</dbReference>
<feature type="transmembrane region" description="Helical" evidence="1">
    <location>
        <begin position="7"/>
        <end position="28"/>
    </location>
</feature>
<dbReference type="Pfam" id="PF11188">
    <property type="entry name" value="DUF2975"/>
    <property type="match status" value="1"/>
</dbReference>
<feature type="transmembrane region" description="Helical" evidence="1">
    <location>
        <begin position="117"/>
        <end position="140"/>
    </location>
</feature>
<protein>
    <recommendedName>
        <fullName evidence="4">DUF2975 domain-containing protein</fullName>
    </recommendedName>
</protein>
<keyword evidence="1" id="KW-0812">Transmembrane</keyword>
<evidence type="ECO:0000256" key="1">
    <source>
        <dbReference type="SAM" id="Phobius"/>
    </source>
</evidence>
<keyword evidence="3" id="KW-1185">Reference proteome</keyword>
<evidence type="ECO:0008006" key="4">
    <source>
        <dbReference type="Google" id="ProtNLM"/>
    </source>
</evidence>
<comment type="caution">
    <text evidence="2">The sequence shown here is derived from an EMBL/GenBank/DDBJ whole genome shotgun (WGS) entry which is preliminary data.</text>
</comment>
<keyword evidence="1" id="KW-1133">Transmembrane helix</keyword>
<keyword evidence="1" id="KW-0472">Membrane</keyword>
<evidence type="ECO:0000313" key="2">
    <source>
        <dbReference type="EMBL" id="SIQ55753.1"/>
    </source>
</evidence>
<dbReference type="EMBL" id="FTNK01000002">
    <property type="protein sequence ID" value="SIQ55753.1"/>
    <property type="molecule type" value="Genomic_DNA"/>
</dbReference>
<sequence length="158" mass="17626">MKRGKTTFLKLSVVIIGCIFLSLCIFWLPWLARNTVEMNPEYGYLKYPVLIGVYTTVIPLFIALYHALKLLNHIENKNAFSELAVESLKYLKYCAIAIIILYVIGLTLLGFQNVLHPSIAIIGGIIIFAALAIALFAAVLQELLINALEIKSENDLTV</sequence>
<proteinExistence type="predicted"/>
<dbReference type="RefSeq" id="WP_068581776.1">
    <property type="nucleotide sequence ID" value="NZ_FTNK01000002.1"/>
</dbReference>
<name>A0ABY1JPW1_9BACL</name>
<feature type="transmembrane region" description="Helical" evidence="1">
    <location>
        <begin position="90"/>
        <end position="111"/>
    </location>
</feature>
<gene>
    <name evidence="2" type="ORF">SAMN05421578_102555</name>
</gene>
<dbReference type="Proteomes" id="UP000186666">
    <property type="component" value="Unassembled WGS sequence"/>
</dbReference>
<feature type="transmembrane region" description="Helical" evidence="1">
    <location>
        <begin position="48"/>
        <end position="68"/>
    </location>
</feature>
<evidence type="ECO:0000313" key="3">
    <source>
        <dbReference type="Proteomes" id="UP000186666"/>
    </source>
</evidence>